<sequence length="218" mass="25258">MQFHFSFFFRKFHTVFHSGCTSLHSHQQCTRVPSSLQSLHYLFVDLFMMTILISVKWYLTLVLICIFLIASDADHPCICLRYLCMSSLGKSLPIQVLCPVFNWIVGPPGVESCEFFIYFVDQTLVWGIIANIFSYMAGSLFILLMFSLAVQKLFILMKSYLFILSFISLALRDILVKILLHEVSEILLPMFSARAFMVSRLIFKSFIHLEFIWVYGVS</sequence>
<dbReference type="EMBL" id="JABVXQ010000009">
    <property type="protein sequence ID" value="KAF6090874.1"/>
    <property type="molecule type" value="Genomic_DNA"/>
</dbReference>
<keyword evidence="1" id="KW-0472">Membrane</keyword>
<keyword evidence="1" id="KW-0812">Transmembrane</keyword>
<evidence type="ECO:0000313" key="3">
    <source>
        <dbReference type="Proteomes" id="UP000664940"/>
    </source>
</evidence>
<feature type="transmembrane region" description="Helical" evidence="1">
    <location>
        <begin position="160"/>
        <end position="180"/>
    </location>
</feature>
<feature type="transmembrane region" description="Helical" evidence="1">
    <location>
        <begin position="82"/>
        <end position="104"/>
    </location>
</feature>
<reference evidence="2 3" key="1">
    <citation type="journal article" date="2020" name="Nature">
        <title>Six reference-quality genomes reveal evolution of bat adaptations.</title>
        <authorList>
            <person name="Jebb D."/>
            <person name="Huang Z."/>
            <person name="Pippel M."/>
            <person name="Hughes G.M."/>
            <person name="Lavrichenko K."/>
            <person name="Devanna P."/>
            <person name="Winkler S."/>
            <person name="Jermiin L.S."/>
            <person name="Skirmuntt E.C."/>
            <person name="Katzourakis A."/>
            <person name="Burkitt-Gray L."/>
            <person name="Ray D.A."/>
            <person name="Sullivan K.A.M."/>
            <person name="Roscito J.G."/>
            <person name="Kirilenko B.M."/>
            <person name="Davalos L.M."/>
            <person name="Corthals A.P."/>
            <person name="Power M.L."/>
            <person name="Jones G."/>
            <person name="Ransome R.D."/>
            <person name="Dechmann D.K.N."/>
            <person name="Locatelli A.G."/>
            <person name="Puechmaille S.J."/>
            <person name="Fedrigo O."/>
            <person name="Jarvis E.D."/>
            <person name="Hiller M."/>
            <person name="Vernes S.C."/>
            <person name="Myers E.W."/>
            <person name="Teeling E.C."/>
        </authorList>
    </citation>
    <scope>NUCLEOTIDE SEQUENCE [LARGE SCALE GENOMIC DNA]</scope>
    <source>
        <strain evidence="2">Bat1K_MPI-CBG_1</strain>
    </source>
</reference>
<proteinExistence type="predicted"/>
<protein>
    <submittedName>
        <fullName evidence="2">Uncharacterized protein</fullName>
    </submittedName>
</protein>
<feature type="transmembrane region" description="Helical" evidence="1">
    <location>
        <begin position="46"/>
        <end position="70"/>
    </location>
</feature>
<evidence type="ECO:0000256" key="1">
    <source>
        <dbReference type="SAM" id="Phobius"/>
    </source>
</evidence>
<accession>A0A834DST0</accession>
<feature type="transmembrane region" description="Helical" evidence="1">
    <location>
        <begin position="124"/>
        <end position="148"/>
    </location>
</feature>
<organism evidence="2 3">
    <name type="scientific">Phyllostomus discolor</name>
    <name type="common">pale spear-nosed bat</name>
    <dbReference type="NCBI Taxonomy" id="89673"/>
    <lineage>
        <taxon>Eukaryota</taxon>
        <taxon>Metazoa</taxon>
        <taxon>Chordata</taxon>
        <taxon>Craniata</taxon>
        <taxon>Vertebrata</taxon>
        <taxon>Euteleostomi</taxon>
        <taxon>Mammalia</taxon>
        <taxon>Eutheria</taxon>
        <taxon>Laurasiatheria</taxon>
        <taxon>Chiroptera</taxon>
        <taxon>Yangochiroptera</taxon>
        <taxon>Phyllostomidae</taxon>
        <taxon>Phyllostominae</taxon>
        <taxon>Phyllostomus</taxon>
    </lineage>
</organism>
<keyword evidence="1" id="KW-1133">Transmembrane helix</keyword>
<dbReference type="AlphaFoldDB" id="A0A834DST0"/>
<evidence type="ECO:0000313" key="2">
    <source>
        <dbReference type="EMBL" id="KAF6090874.1"/>
    </source>
</evidence>
<comment type="caution">
    <text evidence="2">The sequence shown here is derived from an EMBL/GenBank/DDBJ whole genome shotgun (WGS) entry which is preliminary data.</text>
</comment>
<dbReference type="Proteomes" id="UP000664940">
    <property type="component" value="Unassembled WGS sequence"/>
</dbReference>
<gene>
    <name evidence="2" type="ORF">HJG60_012244</name>
</gene>
<name>A0A834DST0_9CHIR</name>